<evidence type="ECO:0000313" key="4">
    <source>
        <dbReference type="EMBL" id="BAJ52657.1"/>
    </source>
</evidence>
<gene>
    <name evidence="4" type="primary">MoPTP-14</name>
</gene>
<name>E5RKE8_9EUKA</name>
<dbReference type="Gene3D" id="3.90.190.10">
    <property type="entry name" value="Protein tyrosine phosphatase superfamily"/>
    <property type="match status" value="1"/>
</dbReference>
<dbReference type="InterPro" id="IPR003595">
    <property type="entry name" value="Tyr_Pase_cat"/>
</dbReference>
<accession>E5RKE8</accession>
<dbReference type="Pfam" id="PF00102">
    <property type="entry name" value="Y_phosphatase"/>
    <property type="match status" value="1"/>
</dbReference>
<dbReference type="EMBL" id="AB098497">
    <property type="protein sequence ID" value="BAJ52657.1"/>
    <property type="molecule type" value="mRNA"/>
</dbReference>
<dbReference type="InterPro" id="IPR016130">
    <property type="entry name" value="Tyr_Pase_AS"/>
</dbReference>
<dbReference type="PANTHER" id="PTHR19134">
    <property type="entry name" value="RECEPTOR-TYPE TYROSINE-PROTEIN PHOSPHATASE"/>
    <property type="match status" value="1"/>
</dbReference>
<dbReference type="SMART" id="SM00194">
    <property type="entry name" value="PTPc"/>
    <property type="match status" value="1"/>
</dbReference>
<dbReference type="CDD" id="cd00047">
    <property type="entry name" value="PTPc"/>
    <property type="match status" value="1"/>
</dbReference>
<evidence type="ECO:0000259" key="2">
    <source>
        <dbReference type="PROSITE" id="PS50056"/>
    </source>
</evidence>
<feature type="domain" description="Tyrosine-protein phosphatase" evidence="1">
    <location>
        <begin position="39"/>
        <end position="264"/>
    </location>
</feature>
<dbReference type="Pfam" id="PF00595">
    <property type="entry name" value="PDZ"/>
    <property type="match status" value="1"/>
</dbReference>
<protein>
    <submittedName>
        <fullName evidence="4">Protein tyrosine phosphatase</fullName>
    </submittedName>
</protein>
<dbReference type="SMART" id="SM00404">
    <property type="entry name" value="PTPc_motif"/>
    <property type="match status" value="1"/>
</dbReference>
<dbReference type="PANTHER" id="PTHR19134:SF534">
    <property type="entry name" value="LD27988P"/>
    <property type="match status" value="1"/>
</dbReference>
<dbReference type="AlphaFoldDB" id="E5RKE8"/>
<dbReference type="SMART" id="SM00228">
    <property type="entry name" value="PDZ"/>
    <property type="match status" value="1"/>
</dbReference>
<evidence type="ECO:0000259" key="3">
    <source>
        <dbReference type="PROSITE" id="PS50106"/>
    </source>
</evidence>
<reference evidence="4" key="1">
    <citation type="submission" date="2002-12" db="EMBL/GenBank/DDBJ databases">
        <title>Divergence pattern of animal gene families and relationship with evolution of multicellular animals.</title>
        <authorList>
            <person name="Suga H."/>
            <person name="Nishiyori H."/>
            <person name="Miyata T."/>
        </authorList>
    </citation>
    <scope>NUCLEOTIDE SEQUENCE</scope>
</reference>
<dbReference type="SUPFAM" id="SSF52799">
    <property type="entry name" value="(Phosphotyrosine protein) phosphatases II"/>
    <property type="match status" value="1"/>
</dbReference>
<dbReference type="InterPro" id="IPR029021">
    <property type="entry name" value="Prot-tyrosine_phosphatase-like"/>
</dbReference>
<dbReference type="PROSITE" id="PS50055">
    <property type="entry name" value="TYR_PHOSPHATASE_PTP"/>
    <property type="match status" value="1"/>
</dbReference>
<dbReference type="InterPro" id="IPR036034">
    <property type="entry name" value="PDZ_sf"/>
</dbReference>
<proteinExistence type="evidence at transcript level"/>
<feature type="domain" description="PDZ" evidence="3">
    <location>
        <begin position="281"/>
        <end position="358"/>
    </location>
</feature>
<feature type="domain" description="Tyrosine specific protein phosphatases" evidence="2">
    <location>
        <begin position="185"/>
        <end position="255"/>
    </location>
</feature>
<dbReference type="InterPro" id="IPR000242">
    <property type="entry name" value="PTP_cat"/>
</dbReference>
<sequence>MRPRVLDRRALVARDWPWLREEFAAMPTLLEEDAQACSKDRYCNILPNPSTRVALGGTKGGYINANHVVGSSPSRKYICTQGPMEHTVTDFWQMCWEQLTSVIVMVTELMDGRKEKCHRYWPARADTPMPCGPFTVTAKAPRVDGNIHVTELSLQHAGTSRTLHHFWYRGWPDFDVPDEADDNILKFVHRVRAAATPAPIVVHCSAGIGRTGTYIMIDDGMLQLRGPHRVVDIVSSVMALRRQRGGLIQMLQQYHFVHKALAEYLNMASPVSMYARAESLTISLKRTQSEFGLALRGSYPAFVSAVTAGSVADVAGLQVGDHLMKINGVDLTDSRHDDVIATIERAGASVTLVVLRPVPESSA</sequence>
<evidence type="ECO:0000259" key="1">
    <source>
        <dbReference type="PROSITE" id="PS50055"/>
    </source>
</evidence>
<dbReference type="InterPro" id="IPR001478">
    <property type="entry name" value="PDZ"/>
</dbReference>
<dbReference type="InterPro" id="IPR000387">
    <property type="entry name" value="Tyr_Pase_dom"/>
</dbReference>
<dbReference type="PROSITE" id="PS50056">
    <property type="entry name" value="TYR_PHOSPHATASE_2"/>
    <property type="match status" value="1"/>
</dbReference>
<dbReference type="PRINTS" id="PR00700">
    <property type="entry name" value="PRTYPHPHTASE"/>
</dbReference>
<organism evidence="4">
    <name type="scientific">Monosiga ovata</name>
    <dbReference type="NCBI Taxonomy" id="81526"/>
    <lineage>
        <taxon>Eukaryota</taxon>
        <taxon>Choanoflagellata</taxon>
        <taxon>Craspedida</taxon>
        <taxon>Salpingoecidae</taxon>
        <taxon>Monosiga</taxon>
    </lineage>
</organism>
<dbReference type="SUPFAM" id="SSF50156">
    <property type="entry name" value="PDZ domain-like"/>
    <property type="match status" value="1"/>
</dbReference>
<dbReference type="InterPro" id="IPR050348">
    <property type="entry name" value="Protein-Tyr_Phosphatase"/>
</dbReference>
<dbReference type="PROSITE" id="PS00383">
    <property type="entry name" value="TYR_PHOSPHATASE_1"/>
    <property type="match status" value="1"/>
</dbReference>
<dbReference type="GO" id="GO:0004725">
    <property type="term" value="F:protein tyrosine phosphatase activity"/>
    <property type="evidence" value="ECO:0007669"/>
    <property type="project" value="InterPro"/>
</dbReference>
<dbReference type="PROSITE" id="PS50106">
    <property type="entry name" value="PDZ"/>
    <property type="match status" value="1"/>
</dbReference>
<dbReference type="Gene3D" id="2.30.42.10">
    <property type="match status" value="1"/>
</dbReference>